<comment type="subunit">
    <text evidence="9">Forms a cyclic heterotetrameric complex composed of two molecules of XerC and two molecules of XerD.</text>
</comment>
<evidence type="ECO:0000256" key="8">
    <source>
        <dbReference type="ARBA" id="ARBA00023306"/>
    </source>
</evidence>
<feature type="domain" description="Core-binding (CB)" evidence="11">
    <location>
        <begin position="8"/>
        <end position="97"/>
    </location>
</feature>
<dbReference type="GO" id="GO:0007059">
    <property type="term" value="P:chromosome segregation"/>
    <property type="evidence" value="ECO:0007669"/>
    <property type="project" value="UniProtKB-UniRule"/>
</dbReference>
<dbReference type="InterPro" id="IPR011010">
    <property type="entry name" value="DNA_brk_join_enz"/>
</dbReference>
<feature type="active site" description="O-(3'-phospho-DNA)-tyrosine intermediate" evidence="9">
    <location>
        <position position="292"/>
    </location>
</feature>
<feature type="active site" evidence="9">
    <location>
        <position position="189"/>
    </location>
</feature>
<evidence type="ECO:0000256" key="4">
    <source>
        <dbReference type="ARBA" id="ARBA00022829"/>
    </source>
</evidence>
<keyword evidence="7 9" id="KW-0233">DNA recombination</keyword>
<feature type="active site" evidence="9">
    <location>
        <position position="165"/>
    </location>
</feature>
<organism evidence="12 13">
    <name type="scientific">Oceanipulchritudo coccoides</name>
    <dbReference type="NCBI Taxonomy" id="2706888"/>
    <lineage>
        <taxon>Bacteria</taxon>
        <taxon>Pseudomonadati</taxon>
        <taxon>Verrucomicrobiota</taxon>
        <taxon>Opitutia</taxon>
        <taxon>Puniceicoccales</taxon>
        <taxon>Oceanipulchritudinaceae</taxon>
        <taxon>Oceanipulchritudo</taxon>
    </lineage>
</organism>
<evidence type="ECO:0000256" key="3">
    <source>
        <dbReference type="ARBA" id="ARBA00022618"/>
    </source>
</evidence>
<dbReference type="AlphaFoldDB" id="A0A6B2LXI6"/>
<evidence type="ECO:0000259" key="11">
    <source>
        <dbReference type="PROSITE" id="PS51900"/>
    </source>
</evidence>
<evidence type="ECO:0000313" key="12">
    <source>
        <dbReference type="EMBL" id="NDV61288.1"/>
    </source>
</evidence>
<comment type="similarity">
    <text evidence="9">Belongs to the 'phage' integrase family. XerC subfamily.</text>
</comment>
<dbReference type="InterPro" id="IPR004107">
    <property type="entry name" value="Integrase_SAM-like_N"/>
</dbReference>
<dbReference type="Gene3D" id="1.10.150.130">
    <property type="match status" value="1"/>
</dbReference>
<dbReference type="PROSITE" id="PS51898">
    <property type="entry name" value="TYR_RECOMBINASE"/>
    <property type="match status" value="1"/>
</dbReference>
<evidence type="ECO:0000256" key="1">
    <source>
        <dbReference type="ARBA" id="ARBA00004496"/>
    </source>
</evidence>
<feature type="active site" evidence="9">
    <location>
        <position position="257"/>
    </location>
</feature>
<dbReference type="InterPro" id="IPR002104">
    <property type="entry name" value="Integrase_catalytic"/>
</dbReference>
<keyword evidence="5 9" id="KW-0229">DNA integration</keyword>
<dbReference type="GO" id="GO:0051301">
    <property type="term" value="P:cell division"/>
    <property type="evidence" value="ECO:0007669"/>
    <property type="project" value="UniProtKB-KW"/>
</dbReference>
<dbReference type="PANTHER" id="PTHR30349">
    <property type="entry name" value="PHAGE INTEGRASE-RELATED"/>
    <property type="match status" value="1"/>
</dbReference>
<sequence>MEAGELPKAERALIDRFLRFLESERRYSLYTIRNYRQALEGLLHYICSSGNATKDVFQLVGPLTLRSYIIEAQRSGASKRTLHLRVSAFRSFFRYLRKHGEIEHNPVAGISVPKYRRPLPKFLTETEMARFLDSPMALLKAGETDAFSAHRDTLIFELFYGAGLRISEAVQANWGNYDSRSQCLKVLGKGNKERICPIGEHAAKLLQEFKTTHAVVKGRADPLLHNLAGQRLSAYWIQKRMKVYLRHAELPDDLTPHKIRHSFATHLLNAGADMRVVQELLGHASLSTTQIYTHVGLKRLKEAHQQAHPRA</sequence>
<dbReference type="HAMAP" id="MF_01808">
    <property type="entry name" value="Recomb_XerC_XerD"/>
    <property type="match status" value="1"/>
</dbReference>
<comment type="caution">
    <text evidence="12">The sequence shown here is derived from an EMBL/GenBank/DDBJ whole genome shotgun (WGS) entry which is preliminary data.</text>
</comment>
<feature type="domain" description="Tyr recombinase" evidence="10">
    <location>
        <begin position="118"/>
        <end position="305"/>
    </location>
</feature>
<dbReference type="InterPro" id="IPR013762">
    <property type="entry name" value="Integrase-like_cat_sf"/>
</dbReference>
<dbReference type="GO" id="GO:0009037">
    <property type="term" value="F:tyrosine-based site-specific recombinase activity"/>
    <property type="evidence" value="ECO:0007669"/>
    <property type="project" value="UniProtKB-UniRule"/>
</dbReference>
<evidence type="ECO:0000256" key="9">
    <source>
        <dbReference type="HAMAP-Rule" id="MF_01808"/>
    </source>
</evidence>
<dbReference type="PANTHER" id="PTHR30349:SF77">
    <property type="entry name" value="TYROSINE RECOMBINASE XERC"/>
    <property type="match status" value="1"/>
</dbReference>
<dbReference type="Gene3D" id="1.10.443.10">
    <property type="entry name" value="Intergrase catalytic core"/>
    <property type="match status" value="1"/>
</dbReference>
<comment type="function">
    <text evidence="9">Site-specific tyrosine recombinase, which acts by catalyzing the cutting and rejoining of the recombining DNA molecules. The XerC-XerD complex is essential to convert dimers of the bacterial chromosome into monomers to permit their segregation at cell division. It also contributes to the segregational stability of plasmids.</text>
</comment>
<dbReference type="GO" id="GO:0005737">
    <property type="term" value="C:cytoplasm"/>
    <property type="evidence" value="ECO:0007669"/>
    <property type="project" value="UniProtKB-SubCell"/>
</dbReference>
<name>A0A6B2LXI6_9BACT</name>
<evidence type="ECO:0000313" key="13">
    <source>
        <dbReference type="Proteomes" id="UP000478417"/>
    </source>
</evidence>
<feature type="active site" evidence="9">
    <location>
        <position position="260"/>
    </location>
</feature>
<evidence type="ECO:0000256" key="6">
    <source>
        <dbReference type="ARBA" id="ARBA00023125"/>
    </source>
</evidence>
<gene>
    <name evidence="9" type="primary">xerC</name>
    <name evidence="12" type="ORF">G0Q06_02355</name>
</gene>
<protein>
    <recommendedName>
        <fullName evidence="9">Tyrosine recombinase XerC</fullName>
    </recommendedName>
</protein>
<reference evidence="12 13" key="1">
    <citation type="submission" date="2020-02" db="EMBL/GenBank/DDBJ databases">
        <title>Albibacoteraceae fam. nov., the first described family within the subdivision 4 Verrucomicrobia.</title>
        <authorList>
            <person name="Xi F."/>
        </authorList>
    </citation>
    <scope>NUCLEOTIDE SEQUENCE [LARGE SCALE GENOMIC DNA]</scope>
    <source>
        <strain evidence="12 13">CK1056</strain>
    </source>
</reference>
<proteinExistence type="inferred from homology"/>
<dbReference type="EMBL" id="JAAGNX010000001">
    <property type="protein sequence ID" value="NDV61288.1"/>
    <property type="molecule type" value="Genomic_DNA"/>
</dbReference>
<dbReference type="RefSeq" id="WP_163962083.1">
    <property type="nucleotide sequence ID" value="NZ_JAAGNX010000001.1"/>
</dbReference>
<accession>A0A6B2LXI6</accession>
<dbReference type="GO" id="GO:0006313">
    <property type="term" value="P:DNA transposition"/>
    <property type="evidence" value="ECO:0007669"/>
    <property type="project" value="UniProtKB-UniRule"/>
</dbReference>
<dbReference type="Proteomes" id="UP000478417">
    <property type="component" value="Unassembled WGS sequence"/>
</dbReference>
<dbReference type="InterPro" id="IPR023009">
    <property type="entry name" value="Tyrosine_recombinase_XerC/XerD"/>
</dbReference>
<evidence type="ECO:0000256" key="7">
    <source>
        <dbReference type="ARBA" id="ARBA00023172"/>
    </source>
</evidence>
<dbReference type="Pfam" id="PF02899">
    <property type="entry name" value="Phage_int_SAM_1"/>
    <property type="match status" value="1"/>
</dbReference>
<dbReference type="Pfam" id="PF00589">
    <property type="entry name" value="Phage_integrase"/>
    <property type="match status" value="1"/>
</dbReference>
<dbReference type="InterPro" id="IPR010998">
    <property type="entry name" value="Integrase_recombinase_N"/>
</dbReference>
<keyword evidence="8 9" id="KW-0131">Cell cycle</keyword>
<keyword evidence="2 9" id="KW-0963">Cytoplasm</keyword>
<keyword evidence="13" id="KW-1185">Reference proteome</keyword>
<dbReference type="SUPFAM" id="SSF56349">
    <property type="entry name" value="DNA breaking-rejoining enzymes"/>
    <property type="match status" value="1"/>
</dbReference>
<dbReference type="PROSITE" id="PS51900">
    <property type="entry name" value="CB"/>
    <property type="match status" value="1"/>
</dbReference>
<dbReference type="GO" id="GO:0003677">
    <property type="term" value="F:DNA binding"/>
    <property type="evidence" value="ECO:0007669"/>
    <property type="project" value="UniProtKB-UniRule"/>
</dbReference>
<dbReference type="InterPro" id="IPR050090">
    <property type="entry name" value="Tyrosine_recombinase_XerCD"/>
</dbReference>
<evidence type="ECO:0000259" key="10">
    <source>
        <dbReference type="PROSITE" id="PS51898"/>
    </source>
</evidence>
<keyword evidence="3 9" id="KW-0132">Cell division</keyword>
<feature type="active site" evidence="9">
    <location>
        <position position="283"/>
    </location>
</feature>
<evidence type="ECO:0000256" key="5">
    <source>
        <dbReference type="ARBA" id="ARBA00022908"/>
    </source>
</evidence>
<keyword evidence="4 9" id="KW-0159">Chromosome partition</keyword>
<comment type="subcellular location">
    <subcellularLocation>
        <location evidence="1 9">Cytoplasm</location>
    </subcellularLocation>
</comment>
<keyword evidence="6 9" id="KW-0238">DNA-binding</keyword>
<evidence type="ECO:0000256" key="2">
    <source>
        <dbReference type="ARBA" id="ARBA00022490"/>
    </source>
</evidence>
<dbReference type="InterPro" id="IPR044068">
    <property type="entry name" value="CB"/>
</dbReference>